<evidence type="ECO:0000259" key="8">
    <source>
        <dbReference type="PROSITE" id="PS50934"/>
    </source>
</evidence>
<accession>A0A9N9Q4L2</accession>
<feature type="compositionally biased region" description="Polar residues" evidence="6">
    <location>
        <begin position="61"/>
        <end position="72"/>
    </location>
</feature>
<dbReference type="Gene3D" id="1.10.10.60">
    <property type="entry name" value="Homeodomain-like"/>
    <property type="match status" value="1"/>
</dbReference>
<dbReference type="Gene3D" id="1.10.10.10">
    <property type="entry name" value="Winged helix-like DNA-binding domain superfamily/Winged helix DNA-binding domain"/>
    <property type="match status" value="1"/>
</dbReference>
<keyword evidence="11" id="KW-1185">Reference proteome</keyword>
<evidence type="ECO:0000259" key="9">
    <source>
        <dbReference type="PROSITE" id="PS51293"/>
    </source>
</evidence>
<keyword evidence="3" id="KW-0804">Transcription</keyword>
<feature type="compositionally biased region" description="Basic and acidic residues" evidence="6">
    <location>
        <begin position="530"/>
        <end position="550"/>
    </location>
</feature>
<dbReference type="CDD" id="cd00167">
    <property type="entry name" value="SANT"/>
    <property type="match status" value="1"/>
</dbReference>
<dbReference type="GO" id="GO:0042393">
    <property type="term" value="F:histone binding"/>
    <property type="evidence" value="ECO:0007669"/>
    <property type="project" value="TreeGrafter"/>
</dbReference>
<dbReference type="GO" id="GO:0016514">
    <property type="term" value="C:SWI/SNF complex"/>
    <property type="evidence" value="ECO:0007669"/>
    <property type="project" value="TreeGrafter"/>
</dbReference>
<dbReference type="InterPro" id="IPR032451">
    <property type="entry name" value="SMARCC_C"/>
</dbReference>
<organism evidence="10 11">
    <name type="scientific">Hymenoscyphus albidus</name>
    <dbReference type="NCBI Taxonomy" id="595503"/>
    <lineage>
        <taxon>Eukaryota</taxon>
        <taxon>Fungi</taxon>
        <taxon>Dikarya</taxon>
        <taxon>Ascomycota</taxon>
        <taxon>Pezizomycotina</taxon>
        <taxon>Leotiomycetes</taxon>
        <taxon>Helotiales</taxon>
        <taxon>Helotiaceae</taxon>
        <taxon>Hymenoscyphus</taxon>
    </lineage>
</organism>
<gene>
    <name evidence="10" type="ORF">HYALB_00000114</name>
</gene>
<keyword evidence="5" id="KW-0175">Coiled coil</keyword>
<dbReference type="PROSITE" id="PS51293">
    <property type="entry name" value="SANT"/>
    <property type="match status" value="1"/>
</dbReference>
<evidence type="ECO:0000256" key="1">
    <source>
        <dbReference type="ARBA" id="ARBA00023015"/>
    </source>
</evidence>
<dbReference type="Pfam" id="PF00249">
    <property type="entry name" value="Myb_DNA-binding"/>
    <property type="match status" value="1"/>
</dbReference>
<evidence type="ECO:0000256" key="4">
    <source>
        <dbReference type="ARBA" id="ARBA00023242"/>
    </source>
</evidence>
<feature type="compositionally biased region" description="Basic and acidic residues" evidence="6">
    <location>
        <begin position="303"/>
        <end position="313"/>
    </location>
</feature>
<evidence type="ECO:0000313" key="10">
    <source>
        <dbReference type="EMBL" id="CAG8973351.1"/>
    </source>
</evidence>
<keyword evidence="1" id="KW-0805">Transcription regulation</keyword>
<dbReference type="GO" id="GO:0006338">
    <property type="term" value="P:chromatin remodeling"/>
    <property type="evidence" value="ECO:0007669"/>
    <property type="project" value="UniProtKB-ARBA"/>
</dbReference>
<keyword evidence="4" id="KW-0539">Nucleus</keyword>
<feature type="compositionally biased region" description="Basic and acidic residues" evidence="6">
    <location>
        <begin position="700"/>
        <end position="710"/>
    </location>
</feature>
<dbReference type="FunFam" id="1.10.10.10:FF:000020">
    <property type="entry name" value="SWI/SNF complex subunit SMARCC2 isoform c"/>
    <property type="match status" value="1"/>
</dbReference>
<feature type="domain" description="Myb-like" evidence="7">
    <location>
        <begin position="410"/>
        <end position="456"/>
    </location>
</feature>
<evidence type="ECO:0000256" key="2">
    <source>
        <dbReference type="ARBA" id="ARBA00023125"/>
    </source>
</evidence>
<evidence type="ECO:0000256" key="6">
    <source>
        <dbReference type="SAM" id="MobiDB-lite"/>
    </source>
</evidence>
<dbReference type="InterPro" id="IPR009057">
    <property type="entry name" value="Homeodomain-like_sf"/>
</dbReference>
<feature type="compositionally biased region" description="Polar residues" evidence="6">
    <location>
        <begin position="687"/>
        <end position="696"/>
    </location>
</feature>
<dbReference type="Pfam" id="PF04433">
    <property type="entry name" value="SWIRM"/>
    <property type="match status" value="1"/>
</dbReference>
<dbReference type="GO" id="GO:0003677">
    <property type="term" value="F:DNA binding"/>
    <property type="evidence" value="ECO:0007669"/>
    <property type="project" value="UniProtKB-KW"/>
</dbReference>
<dbReference type="GO" id="GO:0045893">
    <property type="term" value="P:positive regulation of DNA-templated transcription"/>
    <property type="evidence" value="ECO:0007669"/>
    <property type="project" value="TreeGrafter"/>
</dbReference>
<feature type="region of interest" description="Disordered" evidence="6">
    <location>
        <begin position="303"/>
        <end position="332"/>
    </location>
</feature>
<comment type="caution">
    <text evidence="10">The sequence shown here is derived from an EMBL/GenBank/DDBJ whole genome shotgun (WGS) entry which is preliminary data.</text>
</comment>
<feature type="region of interest" description="Disordered" evidence="6">
    <location>
        <begin position="523"/>
        <end position="556"/>
    </location>
</feature>
<dbReference type="Pfam" id="PF16495">
    <property type="entry name" value="SWIRM-assoc_1"/>
    <property type="match status" value="1"/>
</dbReference>
<feature type="coiled-coil region" evidence="5">
    <location>
        <begin position="609"/>
        <end position="636"/>
    </location>
</feature>
<keyword evidence="2" id="KW-0238">DNA-binding</keyword>
<dbReference type="SUPFAM" id="SSF46689">
    <property type="entry name" value="Homeodomain-like"/>
    <property type="match status" value="2"/>
</dbReference>
<dbReference type="PANTHER" id="PTHR12802:SF41">
    <property type="entry name" value="BRAHMA ASSOCIATED PROTEIN 155 KDA"/>
    <property type="match status" value="1"/>
</dbReference>
<dbReference type="PANTHER" id="PTHR12802">
    <property type="entry name" value="SWI/SNF COMPLEX-RELATED"/>
    <property type="match status" value="1"/>
</dbReference>
<dbReference type="Proteomes" id="UP000701801">
    <property type="component" value="Unassembled WGS sequence"/>
</dbReference>
<sequence length="710" mass="76948">MEEDSLNFGSDAAGATPGSNSILAQPPLQGETASPSVGGGQAEAADVTMTEGDADKPSTAAIKSQSSGSTPAVISDNPLDAPNAPPPNGDASKDEVMANVKGQEQALVGSTEEQAEKTKSSIETTAREHLIAQTHSIVLPSYATWFDMRTINVIEKKGLPEFFNSRNRSKTPAIYKDYRDFMINTYRLNPIEYLTVTACRRNLAGDVCAIMRVHSFLEQWGIINYQVDAESRPSNVGPPFTGHFKVICDTPRGLQPWQPSTDAHVIKGKENADTSAKKALSATGAKPEMNLEIGRNIYEPSAKETKLGGKSSEKQANGDAPATNGTSDPQSTLEDAIKQPISKINCFTCGIDCTRVYYHNAHENSAGTSATRFPHNLCANCFTDGRIPINHQAIHYVKIENPTYSAIPDREAPWDDGEILRLLEALERYDEDWNEIAAHVGTRNKEECVIQFLQLEIVDKFIDTEPLAKSTGVSMLGSQEGHLPFSQADNPVMSVIGFLAGLTEPSVTAAAAGQSVDALKKSLRNQLENPKSEKGKEKESSDSMEIDVRQETTTTTTTTTITTTMNSLSALATVPLATVAARAGGLASHEEREMTRLVSSAVNSTLMKMDLKLKQFNEMEQLLQAERRELERGRQALFADRLAFRKRVHAVQEGLKTAAATGGNEGIMMAQNVVMGTDRLTFQAGQAQPVTGSLQPPSADPERKVKSYDV</sequence>
<feature type="domain" description="SANT" evidence="9">
    <location>
        <begin position="409"/>
        <end position="460"/>
    </location>
</feature>
<dbReference type="PROSITE" id="PS50934">
    <property type="entry name" value="SWIRM"/>
    <property type="match status" value="1"/>
</dbReference>
<evidence type="ECO:0000256" key="3">
    <source>
        <dbReference type="ARBA" id="ARBA00023163"/>
    </source>
</evidence>
<dbReference type="AlphaFoldDB" id="A0A9N9Q4L2"/>
<dbReference type="EMBL" id="CAJVRM010000068">
    <property type="protein sequence ID" value="CAG8973351.1"/>
    <property type="molecule type" value="Genomic_DNA"/>
</dbReference>
<reference evidence="10" key="1">
    <citation type="submission" date="2021-07" db="EMBL/GenBank/DDBJ databases">
        <authorList>
            <person name="Durling M."/>
        </authorList>
    </citation>
    <scope>NUCLEOTIDE SEQUENCE</scope>
</reference>
<evidence type="ECO:0000313" key="11">
    <source>
        <dbReference type="Proteomes" id="UP000701801"/>
    </source>
</evidence>
<feature type="compositionally biased region" description="Polar residues" evidence="6">
    <location>
        <begin position="323"/>
        <end position="332"/>
    </location>
</feature>
<dbReference type="InterPro" id="IPR007526">
    <property type="entry name" value="SWIRM"/>
</dbReference>
<evidence type="ECO:0000259" key="7">
    <source>
        <dbReference type="PROSITE" id="PS50090"/>
    </source>
</evidence>
<proteinExistence type="predicted"/>
<protein>
    <submittedName>
        <fullName evidence="10">Uncharacterized protein</fullName>
    </submittedName>
</protein>
<name>A0A9N9Q4L2_9HELO</name>
<dbReference type="InterPro" id="IPR017884">
    <property type="entry name" value="SANT_dom"/>
</dbReference>
<feature type="domain" description="SWIRM" evidence="8">
    <location>
        <begin position="137"/>
        <end position="234"/>
    </location>
</feature>
<feature type="region of interest" description="Disordered" evidence="6">
    <location>
        <begin position="687"/>
        <end position="710"/>
    </location>
</feature>
<dbReference type="PROSITE" id="PS50090">
    <property type="entry name" value="MYB_LIKE"/>
    <property type="match status" value="1"/>
</dbReference>
<dbReference type="OrthoDB" id="118550at2759"/>
<feature type="region of interest" description="Disordered" evidence="6">
    <location>
        <begin position="1"/>
        <end position="94"/>
    </location>
</feature>
<dbReference type="FunFam" id="1.10.10.60:FF:000014">
    <property type="entry name" value="SWI/SNF complex subunit SMARCC2 isoform C"/>
    <property type="match status" value="1"/>
</dbReference>
<dbReference type="InterPro" id="IPR036388">
    <property type="entry name" value="WH-like_DNA-bd_sf"/>
</dbReference>
<dbReference type="SMART" id="SM00717">
    <property type="entry name" value="SANT"/>
    <property type="match status" value="1"/>
</dbReference>
<evidence type="ECO:0000256" key="5">
    <source>
        <dbReference type="SAM" id="Coils"/>
    </source>
</evidence>
<dbReference type="InterPro" id="IPR001005">
    <property type="entry name" value="SANT/Myb"/>
</dbReference>